<accession>B8HKX7</accession>
<reference evidence="2" key="1">
    <citation type="submission" date="2009-01" db="EMBL/GenBank/DDBJ databases">
        <title>Complete sequence of chromosome Cyanothece sp. PCC 7425.</title>
        <authorList>
            <consortium name="US DOE Joint Genome Institute"/>
            <person name="Lucas S."/>
            <person name="Copeland A."/>
            <person name="Lapidus A."/>
            <person name="Glavina del Rio T."/>
            <person name="Dalin E."/>
            <person name="Tice H."/>
            <person name="Bruce D."/>
            <person name="Goodwin L."/>
            <person name="Pitluck S."/>
            <person name="Sims D."/>
            <person name="Meineke L."/>
            <person name="Brettin T."/>
            <person name="Detter J.C."/>
            <person name="Han C."/>
            <person name="Larimer F."/>
            <person name="Land M."/>
            <person name="Hauser L."/>
            <person name="Kyrpides N."/>
            <person name="Ovchinnikova G."/>
            <person name="Liberton M."/>
            <person name="Stoeckel J."/>
            <person name="Banerjee A."/>
            <person name="Singh A."/>
            <person name="Page L."/>
            <person name="Sato H."/>
            <person name="Zhao L."/>
            <person name="Sherman L."/>
            <person name="Pakrasi H."/>
            <person name="Richardson P."/>
        </authorList>
    </citation>
    <scope>NUCLEOTIDE SEQUENCE</scope>
    <source>
        <strain evidence="2">PCC 7425</strain>
    </source>
</reference>
<feature type="transmembrane region" description="Helical" evidence="1">
    <location>
        <begin position="205"/>
        <end position="223"/>
    </location>
</feature>
<dbReference type="KEGG" id="cyn:Cyan7425_2866"/>
<feature type="transmembrane region" description="Helical" evidence="1">
    <location>
        <begin position="179"/>
        <end position="199"/>
    </location>
</feature>
<proteinExistence type="predicted"/>
<organism evidence="2">
    <name type="scientific">Cyanothece sp. (strain PCC 7425 / ATCC 29141)</name>
    <dbReference type="NCBI Taxonomy" id="395961"/>
    <lineage>
        <taxon>Bacteria</taxon>
        <taxon>Bacillati</taxon>
        <taxon>Cyanobacteriota</taxon>
        <taxon>Cyanophyceae</taxon>
        <taxon>Gomontiellales</taxon>
        <taxon>Cyanothecaceae</taxon>
        <taxon>Cyanothece</taxon>
    </lineage>
</organism>
<keyword evidence="1" id="KW-0472">Membrane</keyword>
<sequence length="249" mass="27093">MNEIIALVTTGFTAFSATNLDDIWLLMLYFSQVQSGLRKRQIVCGQYLGFAALVLASLPGFFGGVLLSRPCIGLLGLVPIAIAINRLICPDSDDDSPQAIPAQSNWLSNFLSPQTCGIAAVTFANGGDNIGIYIPLFAHCTWFDLAIILAVFFSLVGVWCLVAYMFTRVPTIATNLTRYGKHVVPFVLASLGILILIDSHTLEDRGLVVLALIISGCWLVALVRRINRSATQIIPRPETMIPVPQKVMN</sequence>
<dbReference type="STRING" id="395961.Cyan7425_2866"/>
<dbReference type="Pfam" id="PF03596">
    <property type="entry name" value="Cad"/>
    <property type="match status" value="1"/>
</dbReference>
<dbReference type="OrthoDB" id="512191at2"/>
<dbReference type="InterPro" id="IPR004676">
    <property type="entry name" value="Cd-R_transporter"/>
</dbReference>
<protein>
    <submittedName>
        <fullName evidence="2">Cadmium resistance transporter</fullName>
    </submittedName>
</protein>
<dbReference type="eggNOG" id="COG4300">
    <property type="taxonomic scope" value="Bacteria"/>
</dbReference>
<feature type="transmembrane region" description="Helical" evidence="1">
    <location>
        <begin position="47"/>
        <end position="67"/>
    </location>
</feature>
<evidence type="ECO:0000313" key="2">
    <source>
        <dbReference type="EMBL" id="ACL45209.1"/>
    </source>
</evidence>
<dbReference type="EMBL" id="CP001344">
    <property type="protein sequence ID" value="ACL45209.1"/>
    <property type="molecule type" value="Genomic_DNA"/>
</dbReference>
<dbReference type="AlphaFoldDB" id="B8HKX7"/>
<keyword evidence="1" id="KW-0812">Transmembrane</keyword>
<keyword evidence="1" id="KW-1133">Transmembrane helix</keyword>
<name>B8HKX7_CYAP4</name>
<dbReference type="HOGENOM" id="CLU_071117_1_0_3"/>
<evidence type="ECO:0000256" key="1">
    <source>
        <dbReference type="SAM" id="Phobius"/>
    </source>
</evidence>
<feature type="transmembrane region" description="Helical" evidence="1">
    <location>
        <begin position="145"/>
        <end position="167"/>
    </location>
</feature>
<gene>
    <name evidence="2" type="ordered locus">Cyan7425_2866</name>
</gene>